<dbReference type="PANTHER" id="PTHR36966:SF1">
    <property type="entry name" value="REP-ASSOCIATED TYROSINE TRANSPOSASE"/>
    <property type="match status" value="1"/>
</dbReference>
<protein>
    <recommendedName>
        <fullName evidence="1">Transposase IS200-like domain-containing protein</fullName>
    </recommendedName>
</protein>
<dbReference type="GO" id="GO:0043565">
    <property type="term" value="F:sequence-specific DNA binding"/>
    <property type="evidence" value="ECO:0007669"/>
    <property type="project" value="TreeGrafter"/>
</dbReference>
<dbReference type="EMBL" id="PCSD01000073">
    <property type="protein sequence ID" value="PIP33674.1"/>
    <property type="molecule type" value="Genomic_DNA"/>
</dbReference>
<dbReference type="InterPro" id="IPR052715">
    <property type="entry name" value="RAYT_transposase"/>
</dbReference>
<evidence type="ECO:0000259" key="1">
    <source>
        <dbReference type="SMART" id="SM01321"/>
    </source>
</evidence>
<feature type="domain" description="Transposase IS200-like" evidence="1">
    <location>
        <begin position="37"/>
        <end position="181"/>
    </location>
</feature>
<dbReference type="GO" id="GO:0004803">
    <property type="term" value="F:transposase activity"/>
    <property type="evidence" value="ECO:0007669"/>
    <property type="project" value="InterPro"/>
</dbReference>
<name>A0A2G9ZKI9_9BACT</name>
<accession>A0A2G9ZKI9</accession>
<proteinExistence type="predicted"/>
<dbReference type="InterPro" id="IPR036515">
    <property type="entry name" value="Transposase_17_sf"/>
</dbReference>
<evidence type="ECO:0000313" key="2">
    <source>
        <dbReference type="EMBL" id="PIP33674.1"/>
    </source>
</evidence>
<dbReference type="Gene3D" id="3.30.70.1290">
    <property type="entry name" value="Transposase IS200-like"/>
    <property type="match status" value="1"/>
</dbReference>
<dbReference type="InterPro" id="IPR002686">
    <property type="entry name" value="Transposase_17"/>
</dbReference>
<dbReference type="SMART" id="SM01321">
    <property type="entry name" value="Y1_Tnp"/>
    <property type="match status" value="1"/>
</dbReference>
<sequence>MTIEKLNVINRVPKKNGDLYKNKYRIKSARRPGYDYAHNGYYFITICTVKRTIFFGAVTNGLMILNDAGRLAEKFWHDIPGQFSSVLLDAFCIMPDHIHGLIFIDKDLTAKTESARTGGAAGQYNPMGKKTLGEIIRWYKGRCTFEIRMIKPGFAWQARFYDHIVRDRNALNKIRQYIINNPNNQAKSKNYQINNG</sequence>
<comment type="caution">
    <text evidence="2">The sequence shown here is derived from an EMBL/GenBank/DDBJ whole genome shotgun (WGS) entry which is preliminary data.</text>
</comment>
<evidence type="ECO:0000313" key="3">
    <source>
        <dbReference type="Proteomes" id="UP000230729"/>
    </source>
</evidence>
<reference evidence="2 3" key="1">
    <citation type="submission" date="2017-09" db="EMBL/GenBank/DDBJ databases">
        <title>Depth-based differentiation of microbial function through sediment-hosted aquifers and enrichment of novel symbionts in the deep terrestrial subsurface.</title>
        <authorList>
            <person name="Probst A.J."/>
            <person name="Ladd B."/>
            <person name="Jarett J.K."/>
            <person name="Geller-Mcgrath D.E."/>
            <person name="Sieber C.M."/>
            <person name="Emerson J.B."/>
            <person name="Anantharaman K."/>
            <person name="Thomas B.C."/>
            <person name="Malmstrom R."/>
            <person name="Stieglmeier M."/>
            <person name="Klingl A."/>
            <person name="Woyke T."/>
            <person name="Ryan C.M."/>
            <person name="Banfield J.F."/>
        </authorList>
    </citation>
    <scope>NUCLEOTIDE SEQUENCE [LARGE SCALE GENOMIC DNA]</scope>
    <source>
        <strain evidence="2">CG23_combo_of_CG06-09_8_20_14_all_49_15</strain>
    </source>
</reference>
<gene>
    <name evidence="2" type="ORF">COX22_03060</name>
</gene>
<dbReference type="PANTHER" id="PTHR36966">
    <property type="entry name" value="REP-ASSOCIATED TYROSINE TRANSPOSASE"/>
    <property type="match status" value="1"/>
</dbReference>
<dbReference type="AlphaFoldDB" id="A0A2G9ZKI9"/>
<organism evidence="2 3">
    <name type="scientific">Candidatus Falkowbacteria bacterium CG23_combo_of_CG06-09_8_20_14_all_49_15</name>
    <dbReference type="NCBI Taxonomy" id="1974572"/>
    <lineage>
        <taxon>Bacteria</taxon>
        <taxon>Candidatus Falkowiibacteriota</taxon>
    </lineage>
</organism>
<dbReference type="SUPFAM" id="SSF143422">
    <property type="entry name" value="Transposase IS200-like"/>
    <property type="match status" value="1"/>
</dbReference>
<dbReference type="GO" id="GO:0006313">
    <property type="term" value="P:DNA transposition"/>
    <property type="evidence" value="ECO:0007669"/>
    <property type="project" value="InterPro"/>
</dbReference>
<dbReference type="Proteomes" id="UP000230729">
    <property type="component" value="Unassembled WGS sequence"/>
</dbReference>